<name>A0A1B4LC19_9BURK</name>
<accession>A0A1B4LC19</accession>
<dbReference type="EMBL" id="CP013420">
    <property type="protein sequence ID" value="AOJ74669.1"/>
    <property type="molecule type" value="Genomic_DNA"/>
</dbReference>
<gene>
    <name evidence="1" type="ORF">WJ35_06000</name>
</gene>
<sequence length="93" mass="10620">MAIKSIRRKARFQKEYDGLTDELRGQVDDALRDLMSDPIPAGRRFHSLNGFKNPKIYTIDVTSNKAYKISVEIDGTCATLRRVATHREIDRAP</sequence>
<proteinExistence type="predicted"/>
<dbReference type="AlphaFoldDB" id="A0A1B4LC19"/>
<evidence type="ECO:0000313" key="1">
    <source>
        <dbReference type="EMBL" id="AOJ74669.1"/>
    </source>
</evidence>
<dbReference type="SUPFAM" id="SSF143011">
    <property type="entry name" value="RelE-like"/>
    <property type="match status" value="1"/>
</dbReference>
<evidence type="ECO:0000313" key="2">
    <source>
        <dbReference type="Proteomes" id="UP000243680"/>
    </source>
</evidence>
<organism evidence="1 2">
    <name type="scientific">Burkholderia ubonensis</name>
    <dbReference type="NCBI Taxonomy" id="101571"/>
    <lineage>
        <taxon>Bacteria</taxon>
        <taxon>Pseudomonadati</taxon>
        <taxon>Pseudomonadota</taxon>
        <taxon>Betaproteobacteria</taxon>
        <taxon>Burkholderiales</taxon>
        <taxon>Burkholderiaceae</taxon>
        <taxon>Burkholderia</taxon>
        <taxon>Burkholderia cepacia complex</taxon>
    </lineage>
</organism>
<dbReference type="InterPro" id="IPR035093">
    <property type="entry name" value="RelE/ParE_toxin_dom_sf"/>
</dbReference>
<protein>
    <recommendedName>
        <fullName evidence="3">Addiction module toxin RelE</fullName>
    </recommendedName>
</protein>
<dbReference type="Proteomes" id="UP000243680">
    <property type="component" value="Chromosome 1"/>
</dbReference>
<reference evidence="1 2" key="1">
    <citation type="submission" date="2015-12" db="EMBL/GenBank/DDBJ databases">
        <title>Diversity of Burkholderia near neighbor genomes.</title>
        <authorList>
            <person name="Sahl J."/>
            <person name="Wagner D."/>
            <person name="Keim P."/>
        </authorList>
    </citation>
    <scope>NUCLEOTIDE SEQUENCE [LARGE SCALE GENOMIC DNA]</scope>
    <source>
        <strain evidence="1 2">MSMB0783</strain>
    </source>
</reference>
<evidence type="ECO:0008006" key="3">
    <source>
        <dbReference type="Google" id="ProtNLM"/>
    </source>
</evidence>